<dbReference type="EMBL" id="LT605205">
    <property type="protein sequence ID" value="SCD19487.1"/>
    <property type="molecule type" value="Genomic_DNA"/>
</dbReference>
<dbReference type="SUPFAM" id="SSF53098">
    <property type="entry name" value="Ribonuclease H-like"/>
    <property type="match status" value="1"/>
</dbReference>
<keyword evidence="2" id="KW-0815">Transposition</keyword>
<dbReference type="KEGG" id="psac:PSM36_2836"/>
<dbReference type="PANTHER" id="PTHR33258">
    <property type="entry name" value="TRANSPOSASE INSL FOR INSERTION SEQUENCE ELEMENT IS186A-RELATED"/>
    <property type="match status" value="1"/>
</dbReference>
<evidence type="ECO:0000313" key="10">
    <source>
        <dbReference type="EMBL" id="SCD22097.1"/>
    </source>
</evidence>
<dbReference type="Pfam" id="PF14294">
    <property type="entry name" value="DUF4372"/>
    <property type="match status" value="1"/>
</dbReference>
<keyword evidence="4" id="KW-0233">DNA recombination</keyword>
<evidence type="ECO:0000313" key="12">
    <source>
        <dbReference type="Proteomes" id="UP000187464"/>
    </source>
</evidence>
<feature type="domain" description="DUF4372" evidence="6">
    <location>
        <begin position="7"/>
        <end position="75"/>
    </location>
</feature>
<evidence type="ECO:0000313" key="11">
    <source>
        <dbReference type="EMBL" id="SCD22103.1"/>
    </source>
</evidence>
<reference evidence="8 12" key="1">
    <citation type="submission" date="2016-08" db="EMBL/GenBank/DDBJ databases">
        <authorList>
            <person name="Seilhamer J.J."/>
        </authorList>
    </citation>
    <scope>NUCLEOTIDE SEQUENCE [LARGE SCALE GENOMIC DNA]</scope>
    <source>
        <strain evidence="8">M3/6</strain>
    </source>
</reference>
<dbReference type="KEGG" id="psac:PSM36_3312"/>
<evidence type="ECO:0000256" key="2">
    <source>
        <dbReference type="ARBA" id="ARBA00022578"/>
    </source>
</evidence>
<dbReference type="InterPro" id="IPR012337">
    <property type="entry name" value="RNaseH-like_sf"/>
</dbReference>
<feature type="domain" description="Transposase IS4-like" evidence="5">
    <location>
        <begin position="122"/>
        <end position="330"/>
    </location>
</feature>
<evidence type="ECO:0000313" key="7">
    <source>
        <dbReference type="EMBL" id="SCD19487.1"/>
    </source>
</evidence>
<dbReference type="Proteomes" id="UP000187464">
    <property type="component" value="Chromosome I"/>
</dbReference>
<dbReference type="KEGG" id="psac:PSM36_3318"/>
<evidence type="ECO:0000313" key="9">
    <source>
        <dbReference type="EMBL" id="SCD21631.1"/>
    </source>
</evidence>
<dbReference type="EMBL" id="LT605205">
    <property type="protein sequence ID" value="SCD22103.1"/>
    <property type="molecule type" value="Genomic_DNA"/>
</dbReference>
<dbReference type="InterPro" id="IPR002559">
    <property type="entry name" value="Transposase_11"/>
</dbReference>
<dbReference type="EMBL" id="LT605205">
    <property type="protein sequence ID" value="SCD21631.1"/>
    <property type="molecule type" value="Genomic_DNA"/>
</dbReference>
<dbReference type="EMBL" id="LT605205">
    <property type="protein sequence ID" value="SCD22097.1"/>
    <property type="molecule type" value="Genomic_DNA"/>
</dbReference>
<dbReference type="Pfam" id="PF01609">
    <property type="entry name" value="DDE_Tnp_1"/>
    <property type="match status" value="1"/>
</dbReference>
<evidence type="ECO:0000256" key="4">
    <source>
        <dbReference type="ARBA" id="ARBA00023172"/>
    </source>
</evidence>
<keyword evidence="12" id="KW-1185">Reference proteome</keyword>
<sequence>MHKDPFVFSQLVQFMDRNHFNYLVRKYEGDRYVKSFTCWNQLLTMMFGQLTNRESLRDLIVATEAHSGKLYHLGMGKSVTRSNLSKANEQRDYRIFEDYAKFMINEARKRRIDKIFELEGHVYAFDSTTIDLCLSVFEWAKFRKHKGGIKMHTLYDIEAQVPAFVHITPANVHDSKAMLEIPYEPGAHYIFDRGYNDYGNLYTIHRTKGFFVLRAKNNVQMKPRTWKRRLARGIVSDIVGTFTVYKSTKVYPEELRKVICIDPEDGSKYIFLTNNLTATASLISELYRNRWSVELFFKWVKQHLRIKKFWGTSENAVRVQIYCAIITYCLVAIVQHGMKLERSIYEVLQILGISLTDKTHLRDLFDKKNINDVKDLYGSSELNLFNF</sequence>
<proteinExistence type="inferred from homology"/>
<dbReference type="GO" id="GO:0003677">
    <property type="term" value="F:DNA binding"/>
    <property type="evidence" value="ECO:0007669"/>
    <property type="project" value="UniProtKB-KW"/>
</dbReference>
<dbReference type="AlphaFoldDB" id="A0A1R3STD0"/>
<dbReference type="InterPro" id="IPR025399">
    <property type="entry name" value="DUF4372"/>
</dbReference>
<dbReference type="EMBL" id="LT605205">
    <property type="protein sequence ID" value="SCD19596.1"/>
    <property type="molecule type" value="Genomic_DNA"/>
</dbReference>
<organism evidence="8 12">
    <name type="scientific">Proteiniphilum saccharofermentans</name>
    <dbReference type="NCBI Taxonomy" id="1642647"/>
    <lineage>
        <taxon>Bacteria</taxon>
        <taxon>Pseudomonadati</taxon>
        <taxon>Bacteroidota</taxon>
        <taxon>Bacteroidia</taxon>
        <taxon>Bacteroidales</taxon>
        <taxon>Dysgonomonadaceae</taxon>
        <taxon>Proteiniphilum</taxon>
    </lineage>
</organism>
<keyword evidence="3" id="KW-0238">DNA-binding</keyword>
<evidence type="ECO:0000313" key="8">
    <source>
        <dbReference type="EMBL" id="SCD19596.1"/>
    </source>
</evidence>
<dbReference type="KEGG" id="psac:PSM36_0657"/>
<evidence type="ECO:0000256" key="1">
    <source>
        <dbReference type="ARBA" id="ARBA00010075"/>
    </source>
</evidence>
<protein>
    <submittedName>
        <fullName evidence="8">IS4 transposase</fullName>
    </submittedName>
    <submittedName>
        <fullName evidence="9">Transposase DDE domain</fullName>
    </submittedName>
</protein>
<comment type="similarity">
    <text evidence="1">Belongs to the transposase 11 family.</text>
</comment>
<accession>A0A1R3STD0</accession>
<gene>
    <name evidence="7" type="ORF">PSM36_0657</name>
    <name evidence="8" type="ORF">PSM36_0770</name>
    <name evidence="9" type="ORF">PSM36_2836</name>
    <name evidence="10" type="ORF">PSM36_3312</name>
    <name evidence="11" type="ORF">PSM36_3318</name>
</gene>
<dbReference type="PANTHER" id="PTHR33258:SF1">
    <property type="entry name" value="TRANSPOSASE INSL FOR INSERTION SEQUENCE ELEMENT IS186A-RELATED"/>
    <property type="match status" value="1"/>
</dbReference>
<evidence type="ECO:0000256" key="3">
    <source>
        <dbReference type="ARBA" id="ARBA00023125"/>
    </source>
</evidence>
<dbReference type="GO" id="GO:0006313">
    <property type="term" value="P:DNA transposition"/>
    <property type="evidence" value="ECO:0007669"/>
    <property type="project" value="InterPro"/>
</dbReference>
<dbReference type="GO" id="GO:0004803">
    <property type="term" value="F:transposase activity"/>
    <property type="evidence" value="ECO:0007669"/>
    <property type="project" value="InterPro"/>
</dbReference>
<evidence type="ECO:0000259" key="5">
    <source>
        <dbReference type="Pfam" id="PF01609"/>
    </source>
</evidence>
<name>A0A1R3STD0_9BACT</name>
<dbReference type="KEGG" id="psac:PSM36_0770"/>
<evidence type="ECO:0000259" key="6">
    <source>
        <dbReference type="Pfam" id="PF14294"/>
    </source>
</evidence>
<dbReference type="NCBIfam" id="NF033592">
    <property type="entry name" value="transpos_IS4_1"/>
    <property type="match status" value="1"/>
</dbReference>
<dbReference type="RefSeq" id="WP_076928794.1">
    <property type="nucleotide sequence ID" value="NZ_LT605205.1"/>
</dbReference>
<dbReference type="InterPro" id="IPR047952">
    <property type="entry name" value="Transpos_IS4"/>
</dbReference>